<sequence>MGAVYLADDQILKRRVVIKALLSEDDPDLVAQSVKEREFLAAIKHASIVSIYDFVTRGTQGYIVMEYVQGHTLEQMMEEQGHPFAVSDAINAILGILPAFSYLAKLGLVYCDFKPQNVMLEVLKDGTQIIKLIDLGTVIKHVPKPDDVYGTHGFYAPEAVKTPSPETDLYSICRTLAYLVTQMDLADPIFGMPPIERYKVFRDYPALHRLLVKGTSSRPEQRFRSTEELSDQLAGVLRLIVGGKPGIPVNSRLFVSSVTTTTGKLGPRGEAALEENDKAIDLLRYGDQALRSGNSTRALDLYRQALSRNLASIDAHLRLAEVFVEQGEFPQAQAEMNSAQRLAPGHWKVIWYTGRLFEAQGDFGAAAGMYRELIDALPGELPPLQALARVCAKQNDDATAVMLYQSVLTADPGNTEAILGLTSSLLNLQRWDEATQVLGGVSEAAGKYVDAQLLLCDLYLNRIAPLTIQNIENASQAVHVLAGRTEDARYYLARGDVYRAAWQLARARQLPPHVTIAGISNISPQALGTAAEESYRQYLQREQHPQNREVVVRRALEVAPWRLW</sequence>
<dbReference type="PANTHER" id="PTHR24363:SF0">
    <property type="entry name" value="SERINE_THREONINE KINASE LIKE DOMAIN CONTAINING 1"/>
    <property type="match status" value="1"/>
</dbReference>
<reference evidence="11" key="1">
    <citation type="submission" date="2020-10" db="EMBL/GenBank/DDBJ databases">
        <title>Taxonomic study of unclassified bacteria belonging to the class Ktedonobacteria.</title>
        <authorList>
            <person name="Yabe S."/>
            <person name="Wang C.M."/>
            <person name="Zheng Y."/>
            <person name="Sakai Y."/>
            <person name="Cavaletti L."/>
            <person name="Monciardini P."/>
            <person name="Donadio S."/>
        </authorList>
    </citation>
    <scope>NUCLEOTIDE SEQUENCE</scope>
    <source>
        <strain evidence="11">ID150040</strain>
    </source>
</reference>
<keyword evidence="12" id="KW-1185">Reference proteome</keyword>
<protein>
    <recommendedName>
        <fullName evidence="1">non-specific serine/threonine protein kinase</fullName>
        <ecNumber evidence="1">2.7.11.1</ecNumber>
    </recommendedName>
</protein>
<comment type="catalytic activity">
    <reaction evidence="7">
        <text>L-threonyl-[protein] + ATP = O-phospho-L-threonyl-[protein] + ADP + H(+)</text>
        <dbReference type="Rhea" id="RHEA:46608"/>
        <dbReference type="Rhea" id="RHEA-COMP:11060"/>
        <dbReference type="Rhea" id="RHEA-COMP:11605"/>
        <dbReference type="ChEBI" id="CHEBI:15378"/>
        <dbReference type="ChEBI" id="CHEBI:30013"/>
        <dbReference type="ChEBI" id="CHEBI:30616"/>
        <dbReference type="ChEBI" id="CHEBI:61977"/>
        <dbReference type="ChEBI" id="CHEBI:456216"/>
        <dbReference type="EC" id="2.7.11.1"/>
    </reaction>
</comment>
<keyword evidence="9" id="KW-0802">TPR repeat</keyword>
<dbReference type="Pfam" id="PF16918">
    <property type="entry name" value="PknG_TPR"/>
    <property type="match status" value="1"/>
</dbReference>
<evidence type="ECO:0000256" key="7">
    <source>
        <dbReference type="ARBA" id="ARBA00047899"/>
    </source>
</evidence>
<dbReference type="Gene3D" id="3.30.200.20">
    <property type="entry name" value="Phosphorylase Kinase, domain 1"/>
    <property type="match status" value="1"/>
</dbReference>
<evidence type="ECO:0000256" key="4">
    <source>
        <dbReference type="ARBA" id="ARBA00022741"/>
    </source>
</evidence>
<dbReference type="Pfam" id="PF00069">
    <property type="entry name" value="Pkinase"/>
    <property type="match status" value="1"/>
</dbReference>
<dbReference type="InterPro" id="IPR011009">
    <property type="entry name" value="Kinase-like_dom_sf"/>
</dbReference>
<keyword evidence="5" id="KW-0418">Kinase</keyword>
<dbReference type="AlphaFoldDB" id="A0A8J3N4E9"/>
<evidence type="ECO:0000256" key="1">
    <source>
        <dbReference type="ARBA" id="ARBA00012513"/>
    </source>
</evidence>
<dbReference type="GO" id="GO:0005524">
    <property type="term" value="F:ATP binding"/>
    <property type="evidence" value="ECO:0007669"/>
    <property type="project" value="UniProtKB-KW"/>
</dbReference>
<evidence type="ECO:0000256" key="3">
    <source>
        <dbReference type="ARBA" id="ARBA00022679"/>
    </source>
</evidence>
<dbReference type="EMBL" id="BNJK01000001">
    <property type="protein sequence ID" value="GHO95408.1"/>
    <property type="molecule type" value="Genomic_DNA"/>
</dbReference>
<dbReference type="InterPro" id="IPR031636">
    <property type="entry name" value="PknG_TPR"/>
</dbReference>
<evidence type="ECO:0000256" key="5">
    <source>
        <dbReference type="ARBA" id="ARBA00022777"/>
    </source>
</evidence>
<comment type="catalytic activity">
    <reaction evidence="8">
        <text>L-seryl-[protein] + ATP = O-phospho-L-seryl-[protein] + ADP + H(+)</text>
        <dbReference type="Rhea" id="RHEA:17989"/>
        <dbReference type="Rhea" id="RHEA-COMP:9863"/>
        <dbReference type="Rhea" id="RHEA-COMP:11604"/>
        <dbReference type="ChEBI" id="CHEBI:15378"/>
        <dbReference type="ChEBI" id="CHEBI:29999"/>
        <dbReference type="ChEBI" id="CHEBI:30616"/>
        <dbReference type="ChEBI" id="CHEBI:83421"/>
        <dbReference type="ChEBI" id="CHEBI:456216"/>
        <dbReference type="EC" id="2.7.11.1"/>
    </reaction>
</comment>
<keyword evidence="4" id="KW-0547">Nucleotide-binding</keyword>
<dbReference type="SUPFAM" id="SSF48452">
    <property type="entry name" value="TPR-like"/>
    <property type="match status" value="1"/>
</dbReference>
<dbReference type="PROSITE" id="PS00108">
    <property type="entry name" value="PROTEIN_KINASE_ST"/>
    <property type="match status" value="1"/>
</dbReference>
<dbReference type="SUPFAM" id="SSF56112">
    <property type="entry name" value="Protein kinase-like (PK-like)"/>
    <property type="match status" value="1"/>
</dbReference>
<keyword evidence="2" id="KW-0723">Serine/threonine-protein kinase</keyword>
<dbReference type="Gene3D" id="1.25.40.10">
    <property type="entry name" value="Tetratricopeptide repeat domain"/>
    <property type="match status" value="2"/>
</dbReference>
<feature type="repeat" description="TPR" evidence="9">
    <location>
        <begin position="313"/>
        <end position="346"/>
    </location>
</feature>
<evidence type="ECO:0000256" key="9">
    <source>
        <dbReference type="PROSITE-ProRule" id="PRU00339"/>
    </source>
</evidence>
<dbReference type="PANTHER" id="PTHR24363">
    <property type="entry name" value="SERINE/THREONINE PROTEIN KINASE"/>
    <property type="match status" value="1"/>
</dbReference>
<proteinExistence type="predicted"/>
<dbReference type="EC" id="2.7.11.1" evidence="1"/>
<dbReference type="GO" id="GO:0004674">
    <property type="term" value="F:protein serine/threonine kinase activity"/>
    <property type="evidence" value="ECO:0007669"/>
    <property type="project" value="UniProtKB-KW"/>
</dbReference>
<evidence type="ECO:0000313" key="12">
    <source>
        <dbReference type="Proteomes" id="UP000597444"/>
    </source>
</evidence>
<dbReference type="InterPro" id="IPR000719">
    <property type="entry name" value="Prot_kinase_dom"/>
</dbReference>
<organism evidence="11 12">
    <name type="scientific">Reticulibacter mediterranei</name>
    <dbReference type="NCBI Taxonomy" id="2778369"/>
    <lineage>
        <taxon>Bacteria</taxon>
        <taxon>Bacillati</taxon>
        <taxon>Chloroflexota</taxon>
        <taxon>Ktedonobacteria</taxon>
        <taxon>Ktedonobacterales</taxon>
        <taxon>Reticulibacteraceae</taxon>
        <taxon>Reticulibacter</taxon>
    </lineage>
</organism>
<feature type="domain" description="Protein kinase" evidence="10">
    <location>
        <begin position="1"/>
        <end position="255"/>
    </location>
</feature>
<accession>A0A8J3N4E9</accession>
<dbReference type="Proteomes" id="UP000597444">
    <property type="component" value="Unassembled WGS sequence"/>
</dbReference>
<dbReference type="InterPro" id="IPR008271">
    <property type="entry name" value="Ser/Thr_kinase_AS"/>
</dbReference>
<dbReference type="Gene3D" id="1.10.510.10">
    <property type="entry name" value="Transferase(Phosphotransferase) domain 1"/>
    <property type="match status" value="1"/>
</dbReference>
<keyword evidence="6" id="KW-0067">ATP-binding</keyword>
<dbReference type="InterPro" id="IPR011990">
    <property type="entry name" value="TPR-like_helical_dom_sf"/>
</dbReference>
<evidence type="ECO:0000256" key="8">
    <source>
        <dbReference type="ARBA" id="ARBA00048679"/>
    </source>
</evidence>
<gene>
    <name evidence="11" type="ORF">KSF_054560</name>
</gene>
<evidence type="ECO:0000256" key="2">
    <source>
        <dbReference type="ARBA" id="ARBA00022527"/>
    </source>
</evidence>
<dbReference type="PROSITE" id="PS50005">
    <property type="entry name" value="TPR"/>
    <property type="match status" value="1"/>
</dbReference>
<dbReference type="PROSITE" id="PS50011">
    <property type="entry name" value="PROTEIN_KINASE_DOM"/>
    <property type="match status" value="1"/>
</dbReference>
<keyword evidence="3" id="KW-0808">Transferase</keyword>
<dbReference type="CDD" id="cd14014">
    <property type="entry name" value="STKc_PknB_like"/>
    <property type="match status" value="1"/>
</dbReference>
<evidence type="ECO:0000256" key="6">
    <source>
        <dbReference type="ARBA" id="ARBA00022840"/>
    </source>
</evidence>
<evidence type="ECO:0000313" key="11">
    <source>
        <dbReference type="EMBL" id="GHO95408.1"/>
    </source>
</evidence>
<dbReference type="InterPro" id="IPR019734">
    <property type="entry name" value="TPR_rpt"/>
</dbReference>
<evidence type="ECO:0000259" key="10">
    <source>
        <dbReference type="PROSITE" id="PS50011"/>
    </source>
</evidence>
<comment type="caution">
    <text evidence="11">The sequence shown here is derived from an EMBL/GenBank/DDBJ whole genome shotgun (WGS) entry which is preliminary data.</text>
</comment>
<name>A0A8J3N4E9_9CHLR</name>